<dbReference type="InterPro" id="IPR001789">
    <property type="entry name" value="Sig_transdc_resp-reg_receiver"/>
</dbReference>
<evidence type="ECO:0000313" key="4">
    <source>
        <dbReference type="Proteomes" id="UP000640274"/>
    </source>
</evidence>
<protein>
    <submittedName>
        <fullName evidence="3">Response regulator</fullName>
    </submittedName>
</protein>
<evidence type="ECO:0000259" key="2">
    <source>
        <dbReference type="PROSITE" id="PS50110"/>
    </source>
</evidence>
<sequence length="122" mass="13412">MRNVKRILIADDAEVVRLSLKTLLFAAGFNVVAEARTGKEAVQLYEQHKPDLVTMDISMPEMNGVEATKQIMAMDTEARIVVCSALGQQQLAAEAVEAGAKHIIQKPLFNDRLMSAINKAFI</sequence>
<dbReference type="InterPro" id="IPR011006">
    <property type="entry name" value="CheY-like_superfamily"/>
</dbReference>
<keyword evidence="4" id="KW-1185">Reference proteome</keyword>
<evidence type="ECO:0000313" key="3">
    <source>
        <dbReference type="EMBL" id="MBJ6362688.1"/>
    </source>
</evidence>
<dbReference type="PROSITE" id="PS50110">
    <property type="entry name" value="RESPONSE_REGULATORY"/>
    <property type="match status" value="1"/>
</dbReference>
<dbReference type="Proteomes" id="UP000640274">
    <property type="component" value="Unassembled WGS sequence"/>
</dbReference>
<dbReference type="AlphaFoldDB" id="A0A934J6U1"/>
<comment type="caution">
    <text evidence="3">The sequence shown here is derived from an EMBL/GenBank/DDBJ whole genome shotgun (WGS) entry which is preliminary data.</text>
</comment>
<gene>
    <name evidence="3" type="ORF">JFN88_15825</name>
</gene>
<dbReference type="EMBL" id="JAELUP010000089">
    <property type="protein sequence ID" value="MBJ6362688.1"/>
    <property type="molecule type" value="Genomic_DNA"/>
</dbReference>
<proteinExistence type="predicted"/>
<dbReference type="Gene3D" id="3.40.50.2300">
    <property type="match status" value="1"/>
</dbReference>
<dbReference type="InterPro" id="IPR052048">
    <property type="entry name" value="ST_Response_Regulator"/>
</dbReference>
<dbReference type="PANTHER" id="PTHR43228:SF1">
    <property type="entry name" value="TWO-COMPONENT RESPONSE REGULATOR ARR22"/>
    <property type="match status" value="1"/>
</dbReference>
<dbReference type="Pfam" id="PF00072">
    <property type="entry name" value="Response_reg"/>
    <property type="match status" value="1"/>
</dbReference>
<evidence type="ECO:0000256" key="1">
    <source>
        <dbReference type="PROSITE-ProRule" id="PRU00169"/>
    </source>
</evidence>
<reference evidence="3" key="1">
    <citation type="submission" date="2020-12" db="EMBL/GenBank/DDBJ databases">
        <authorList>
            <person name="Huq M.A."/>
        </authorList>
    </citation>
    <scope>NUCLEOTIDE SEQUENCE</scope>
    <source>
        <strain evidence="3">MAHUQ-46</strain>
    </source>
</reference>
<keyword evidence="1" id="KW-0597">Phosphoprotein</keyword>
<feature type="domain" description="Response regulatory" evidence="2">
    <location>
        <begin position="6"/>
        <end position="121"/>
    </location>
</feature>
<dbReference type="SUPFAM" id="SSF52172">
    <property type="entry name" value="CheY-like"/>
    <property type="match status" value="1"/>
</dbReference>
<name>A0A934J6U1_9BACL</name>
<accession>A0A934J6U1</accession>
<feature type="modified residue" description="4-aspartylphosphate" evidence="1">
    <location>
        <position position="56"/>
    </location>
</feature>
<dbReference type="GO" id="GO:0000160">
    <property type="term" value="P:phosphorelay signal transduction system"/>
    <property type="evidence" value="ECO:0007669"/>
    <property type="project" value="InterPro"/>
</dbReference>
<organism evidence="3 4">
    <name type="scientific">Paenibacillus roseus</name>
    <dbReference type="NCBI Taxonomy" id="2798579"/>
    <lineage>
        <taxon>Bacteria</taxon>
        <taxon>Bacillati</taxon>
        <taxon>Bacillota</taxon>
        <taxon>Bacilli</taxon>
        <taxon>Bacillales</taxon>
        <taxon>Paenibacillaceae</taxon>
        <taxon>Paenibacillus</taxon>
    </lineage>
</organism>
<dbReference type="SMART" id="SM00448">
    <property type="entry name" value="REC"/>
    <property type="match status" value="1"/>
</dbReference>
<dbReference type="PANTHER" id="PTHR43228">
    <property type="entry name" value="TWO-COMPONENT RESPONSE REGULATOR"/>
    <property type="match status" value="1"/>
</dbReference>